<dbReference type="RefSeq" id="WP_271993850.1">
    <property type="nucleotide sequence ID" value="NZ_JAQNDN010000001.1"/>
</dbReference>
<evidence type="ECO:0000313" key="2">
    <source>
        <dbReference type="EMBL" id="MDC0666333.1"/>
    </source>
</evidence>
<proteinExistence type="predicted"/>
<protein>
    <submittedName>
        <fullName evidence="2">Uncharacterized protein</fullName>
    </submittedName>
</protein>
<name>A0ABT5AXX3_9BACT</name>
<reference evidence="2 3" key="1">
    <citation type="submission" date="2022-11" db="EMBL/GenBank/DDBJ databases">
        <title>Minimal conservation of predation-associated metabolite biosynthetic gene clusters underscores biosynthetic potential of Myxococcota including descriptions for ten novel species: Archangium lansinium sp. nov., Myxococcus landrumus sp. nov., Nannocystis bai.</title>
        <authorList>
            <person name="Ahearne A."/>
            <person name="Stevens C."/>
            <person name="Dowd S."/>
        </authorList>
    </citation>
    <scope>NUCLEOTIDE SEQUENCE [LARGE SCALE GENOMIC DNA]</scope>
    <source>
        <strain evidence="2 3">NCELM</strain>
    </source>
</reference>
<feature type="compositionally biased region" description="Low complexity" evidence="1">
    <location>
        <begin position="1"/>
        <end position="27"/>
    </location>
</feature>
<comment type="caution">
    <text evidence="2">The sequence shown here is derived from an EMBL/GenBank/DDBJ whole genome shotgun (WGS) entry which is preliminary data.</text>
</comment>
<gene>
    <name evidence="2" type="ORF">POL58_01230</name>
</gene>
<evidence type="ECO:0000313" key="3">
    <source>
        <dbReference type="Proteomes" id="UP001217838"/>
    </source>
</evidence>
<accession>A0ABT5AXX3</accession>
<keyword evidence="3" id="KW-1185">Reference proteome</keyword>
<dbReference type="EMBL" id="JAQNDN010000001">
    <property type="protein sequence ID" value="MDC0666333.1"/>
    <property type="molecule type" value="Genomic_DNA"/>
</dbReference>
<feature type="region of interest" description="Disordered" evidence="1">
    <location>
        <begin position="1"/>
        <end position="29"/>
    </location>
</feature>
<sequence length="391" mass="41918">MSESTTAGSSTAEFSTSESPTTSSPSEQTALRNVDVAVIYPLPLADELELLMAPTDPGNGGPLLPQEVFAAGGVPELDERSPLPDDAARLAALRVVAVRFDPCPGELAPPPAGTVCRPEIRLVFQSLMSGPSGMAARDGALHAFYRLTPDQFAAVLDELRDIRSEHATDPETRLDVHPLLQSTGLHGAYARRLEALVARFAGPATLVRVTEFRRLGTPEVRWVFSLKEKPADTWQEMQIPTTDVTEEDLVTIVGGTWNAMIAPPVSHPDDATRMFNVASQEEMAAAFAAVVRVLNPRIHSSESIDCATCHIAPDVAVFALSTQGLDVADYPERFTSSYPLDFAAKSETESIGFENMHMMSYLGASLSVTDRVANEAAATLEIIQGERGSGG</sequence>
<evidence type="ECO:0000256" key="1">
    <source>
        <dbReference type="SAM" id="MobiDB-lite"/>
    </source>
</evidence>
<dbReference type="Proteomes" id="UP001217838">
    <property type="component" value="Unassembled WGS sequence"/>
</dbReference>
<organism evidence="2 3">
    <name type="scientific">Nannocystis radixulma</name>
    <dbReference type="NCBI Taxonomy" id="2995305"/>
    <lineage>
        <taxon>Bacteria</taxon>
        <taxon>Pseudomonadati</taxon>
        <taxon>Myxococcota</taxon>
        <taxon>Polyangia</taxon>
        <taxon>Nannocystales</taxon>
        <taxon>Nannocystaceae</taxon>
        <taxon>Nannocystis</taxon>
    </lineage>
</organism>